<organism evidence="2 3">
    <name type="scientific">Ephemerocybe angulata</name>
    <dbReference type="NCBI Taxonomy" id="980116"/>
    <lineage>
        <taxon>Eukaryota</taxon>
        <taxon>Fungi</taxon>
        <taxon>Dikarya</taxon>
        <taxon>Basidiomycota</taxon>
        <taxon>Agaricomycotina</taxon>
        <taxon>Agaricomycetes</taxon>
        <taxon>Agaricomycetidae</taxon>
        <taxon>Agaricales</taxon>
        <taxon>Agaricineae</taxon>
        <taxon>Psathyrellaceae</taxon>
        <taxon>Ephemerocybe</taxon>
    </lineage>
</organism>
<dbReference type="PANTHER" id="PTHR11081:SF75">
    <property type="entry name" value="ENDONUCLEASE, PUTATIVE (AFU_ORTHOLOGUE AFUA_3G13260)-RELATED"/>
    <property type="match status" value="1"/>
</dbReference>
<sequence>PCMEHKSLSEMILSEGIKRAERGEKPITIGIDATPWLYSVQACVAKAKGKNHASSALTSGDTERNVIVEQLAFWVQIPANIGFFFDGPAVPKQKRGKTVRTRLHGLAIDFKALIRGFGFTVCEAPGEAEAELARLNRIGVLDYVVTPDSDVFVFRAVRVIRSPQIPDNRDSVELYTQRALLDYDSDRFSAAGLLFIAVTSGGDYKLKPIRHCGFSTVCALAKSRLAKRLWEIAHSACSDAEARAELIKWRAWLYDELKYNTSGHLSSRHSSAADHIPAIFPDLPTLRQYAEPLCSGTTSAIGIPDLGFWSLPQLNLPNTVELTHLFYRIFEWSWGRTFNDLAQRVWPGHLLRQLLDVRDFIHCRDCCGLISIK</sequence>
<proteinExistence type="predicted"/>
<evidence type="ECO:0000259" key="1">
    <source>
        <dbReference type="SMART" id="SM00484"/>
    </source>
</evidence>
<reference evidence="2 3" key="1">
    <citation type="submission" date="2020-07" db="EMBL/GenBank/DDBJ databases">
        <title>Comparative genomics of pyrophilous fungi reveals a link between fire events and developmental genes.</title>
        <authorList>
            <consortium name="DOE Joint Genome Institute"/>
            <person name="Steindorff A.S."/>
            <person name="Carver A."/>
            <person name="Calhoun S."/>
            <person name="Stillman K."/>
            <person name="Liu H."/>
            <person name="Lipzen A."/>
            <person name="Pangilinan J."/>
            <person name="Labutti K."/>
            <person name="Bruns T.D."/>
            <person name="Grigoriev I.V."/>
        </authorList>
    </citation>
    <scope>NUCLEOTIDE SEQUENCE [LARGE SCALE GENOMIC DNA]</scope>
    <source>
        <strain evidence="2 3">CBS 144469</strain>
    </source>
</reference>
<dbReference type="EMBL" id="JACGCI010000203">
    <property type="protein sequence ID" value="KAF6742086.1"/>
    <property type="molecule type" value="Genomic_DNA"/>
</dbReference>
<dbReference type="Gene3D" id="3.40.50.1010">
    <property type="entry name" value="5'-nuclease"/>
    <property type="match status" value="1"/>
</dbReference>
<dbReference type="InterPro" id="IPR006086">
    <property type="entry name" value="XPG-I_dom"/>
</dbReference>
<feature type="domain" description="XPG-I" evidence="1">
    <location>
        <begin position="115"/>
        <end position="183"/>
    </location>
</feature>
<dbReference type="Pfam" id="PF00867">
    <property type="entry name" value="XPG_I"/>
    <property type="match status" value="1"/>
</dbReference>
<keyword evidence="3" id="KW-1185">Reference proteome</keyword>
<dbReference type="GO" id="GO:0017108">
    <property type="term" value="F:5'-flap endonuclease activity"/>
    <property type="evidence" value="ECO:0007669"/>
    <property type="project" value="TreeGrafter"/>
</dbReference>
<protein>
    <submittedName>
        <fullName evidence="2">PIN domain-like protein</fullName>
    </submittedName>
</protein>
<dbReference type="GO" id="GO:0006974">
    <property type="term" value="P:DNA damage response"/>
    <property type="evidence" value="ECO:0007669"/>
    <property type="project" value="UniProtKB-ARBA"/>
</dbReference>
<dbReference type="SUPFAM" id="SSF88723">
    <property type="entry name" value="PIN domain-like"/>
    <property type="match status" value="1"/>
</dbReference>
<dbReference type="SMART" id="SM00484">
    <property type="entry name" value="XPGI"/>
    <property type="match status" value="1"/>
</dbReference>
<name>A0A8H6LUY4_9AGAR</name>
<dbReference type="PRINTS" id="PR00853">
    <property type="entry name" value="XPGRADSUPER"/>
</dbReference>
<dbReference type="InterPro" id="IPR029060">
    <property type="entry name" value="PIN-like_dom_sf"/>
</dbReference>
<dbReference type="OrthoDB" id="2959108at2759"/>
<dbReference type="Proteomes" id="UP000521943">
    <property type="component" value="Unassembled WGS sequence"/>
</dbReference>
<dbReference type="InterPro" id="IPR006084">
    <property type="entry name" value="XPG/Rad2"/>
</dbReference>
<dbReference type="CDD" id="cd09870">
    <property type="entry name" value="PIN_YEN1"/>
    <property type="match status" value="1"/>
</dbReference>
<feature type="non-terminal residue" evidence="2">
    <location>
        <position position="373"/>
    </location>
</feature>
<evidence type="ECO:0000313" key="2">
    <source>
        <dbReference type="EMBL" id="KAF6742086.1"/>
    </source>
</evidence>
<dbReference type="PANTHER" id="PTHR11081">
    <property type="entry name" value="FLAP ENDONUCLEASE FAMILY MEMBER"/>
    <property type="match status" value="1"/>
</dbReference>
<dbReference type="AlphaFoldDB" id="A0A8H6LUY4"/>
<comment type="caution">
    <text evidence="2">The sequence shown here is derived from an EMBL/GenBank/DDBJ whole genome shotgun (WGS) entry which is preliminary data.</text>
</comment>
<gene>
    <name evidence="2" type="ORF">DFP72DRAFT_831563</name>
</gene>
<accession>A0A8H6LUY4</accession>
<evidence type="ECO:0000313" key="3">
    <source>
        <dbReference type="Proteomes" id="UP000521943"/>
    </source>
</evidence>